<feature type="transmembrane region" description="Helical" evidence="6">
    <location>
        <begin position="350"/>
        <end position="372"/>
    </location>
</feature>
<reference evidence="8" key="1">
    <citation type="submission" date="2019-03" db="EMBL/GenBank/DDBJ databases">
        <title>Snf2 controls pulcherriminic acid biosynthesis and connects pigmentation and antifungal activity of the yeast Metschnikowia pulcherrima.</title>
        <authorList>
            <person name="Gore-Lloyd D."/>
            <person name="Sumann I."/>
            <person name="Brachmann A.O."/>
            <person name="Schneeberger K."/>
            <person name="Ortiz-Merino R.A."/>
            <person name="Moreno-Beltran M."/>
            <person name="Schlaefli M."/>
            <person name="Kirner P."/>
            <person name="Santos Kron A."/>
            <person name="Wolfe K.H."/>
            <person name="Piel J."/>
            <person name="Ahrens C.H."/>
            <person name="Henk D."/>
            <person name="Freimoser F.M."/>
        </authorList>
    </citation>
    <scope>NUCLEOTIDE SEQUENCE [LARGE SCALE GENOMIC DNA]</scope>
    <source>
        <strain evidence="8">APC 1.2</strain>
    </source>
</reference>
<feature type="transmembrane region" description="Helical" evidence="6">
    <location>
        <begin position="316"/>
        <end position="338"/>
    </location>
</feature>
<feature type="transmembrane region" description="Helical" evidence="6">
    <location>
        <begin position="200"/>
        <end position="221"/>
    </location>
</feature>
<keyword evidence="3 6" id="KW-1133">Transmembrane helix</keyword>
<evidence type="ECO:0000256" key="4">
    <source>
        <dbReference type="ARBA" id="ARBA00023136"/>
    </source>
</evidence>
<evidence type="ECO:0000256" key="1">
    <source>
        <dbReference type="ARBA" id="ARBA00004141"/>
    </source>
</evidence>
<feature type="transmembrane region" description="Helical" evidence="6">
    <location>
        <begin position="241"/>
        <end position="263"/>
    </location>
</feature>
<evidence type="ECO:0000256" key="5">
    <source>
        <dbReference type="SAM" id="MobiDB-lite"/>
    </source>
</evidence>
<dbReference type="Pfam" id="PF08733">
    <property type="entry name" value="PalH"/>
    <property type="match status" value="1"/>
</dbReference>
<keyword evidence="8" id="KW-1185">Reference proteome</keyword>
<dbReference type="PANTHER" id="PTHR35779">
    <property type="entry name" value="PH-RESPONSE REGULATOR PROTEIN PALH/RIM21"/>
    <property type="match status" value="1"/>
</dbReference>
<feature type="region of interest" description="Disordered" evidence="5">
    <location>
        <begin position="535"/>
        <end position="594"/>
    </location>
</feature>
<evidence type="ECO:0000256" key="6">
    <source>
        <dbReference type="SAM" id="Phobius"/>
    </source>
</evidence>
<organism evidence="7 8">
    <name type="scientific">Metschnikowia aff. pulcherrima</name>
    <dbReference type="NCBI Taxonomy" id="2163413"/>
    <lineage>
        <taxon>Eukaryota</taxon>
        <taxon>Fungi</taxon>
        <taxon>Dikarya</taxon>
        <taxon>Ascomycota</taxon>
        <taxon>Saccharomycotina</taxon>
        <taxon>Pichiomycetes</taxon>
        <taxon>Metschnikowiaceae</taxon>
        <taxon>Metschnikowia</taxon>
    </lineage>
</organism>
<feature type="transmembrane region" description="Helical" evidence="6">
    <location>
        <begin position="164"/>
        <end position="188"/>
    </location>
</feature>
<dbReference type="GO" id="GO:0005886">
    <property type="term" value="C:plasma membrane"/>
    <property type="evidence" value="ECO:0007669"/>
    <property type="project" value="TreeGrafter"/>
</dbReference>
<protein>
    <submittedName>
        <fullName evidence="7">PalH/RIM21 protein</fullName>
    </submittedName>
</protein>
<feature type="transmembrane region" description="Helical" evidence="6">
    <location>
        <begin position="384"/>
        <end position="404"/>
    </location>
</feature>
<dbReference type="STRING" id="2163413.A0A4P6XMA4"/>
<dbReference type="AlphaFoldDB" id="A0A4P6XMA4"/>
<feature type="transmembrane region" description="Helical" evidence="6">
    <location>
        <begin position="275"/>
        <end position="296"/>
    </location>
</feature>
<name>A0A4P6XMA4_9ASCO</name>
<accession>A0A4P6XMA4</accession>
<evidence type="ECO:0000313" key="8">
    <source>
        <dbReference type="Proteomes" id="UP000292447"/>
    </source>
</evidence>
<keyword evidence="4 6" id="KW-0472">Membrane</keyword>
<proteinExistence type="predicted"/>
<keyword evidence="2 6" id="KW-0812">Transmembrane</keyword>
<comment type="subcellular location">
    <subcellularLocation>
        <location evidence="1">Membrane</location>
        <topology evidence="1">Multi-pass membrane protein</topology>
    </subcellularLocation>
</comment>
<evidence type="ECO:0000256" key="2">
    <source>
        <dbReference type="ARBA" id="ARBA00022692"/>
    </source>
</evidence>
<dbReference type="EMBL" id="CP034458">
    <property type="protein sequence ID" value="QBM88487.1"/>
    <property type="molecule type" value="Genomic_DNA"/>
</dbReference>
<dbReference type="PANTHER" id="PTHR35779:SF2">
    <property type="entry name" value="PROTEIN DFG16"/>
    <property type="match status" value="1"/>
</dbReference>
<dbReference type="Proteomes" id="UP000292447">
    <property type="component" value="Chromosome III"/>
</dbReference>
<sequence length="594" mass="67992">MPSTPFFIPVSASLISLYPNEERAPTHCRGLHANAPRKPRKSMPCALTRVRSILKRAMSASYPEPDVVAMSNYSVYFLRQNLHLDTNCSVYSLTLGLIRYQDYTSGGWLQNITKFLPAYYVTNCLIPDLWAQIASQNVSLTDIASWLEEYRQNPYNEADNGDSFVALLFMLVGLCVSCWMLSLLFLLLPKNKQKPVLTQLAMLFYLVYLTVIFSQVARITELEYYADSLDMIRILTTMADVRYAVLALILTVLTQTAYLQLFIRLTRKHWRAANCAVVALLIIATLISGAFFVPLLRDPYKYATHSTTAPDLVFMGIQAIFMLWFAGCLGHYTLYGTATPPKQVSYLRKLLPLAILTWIFVITYVVLLLLLTTYWRTDWRNNSWIAFIPNLLCMYILTASWEWYYSIRHLELQLEIVDMLGRRISLEDVMDFDNDEKVRRTAIRGRFASVWDFLWGRKLNSQESKHGEMSDTSSTPVVVDCGEARVTHGVSRDDESSEYEVQYMDTDSWGNSDNHEMGTRGFHGAEGLSSVNEIHEDTCSNHSPGERNVAQGTSRDTQVPNHIVVNSTHDEPRDELPPFRPHPGFSRDDYWDEK</sequence>
<feature type="compositionally biased region" description="Basic and acidic residues" evidence="5">
    <location>
        <begin position="568"/>
        <end position="577"/>
    </location>
</feature>
<dbReference type="GO" id="GO:0071467">
    <property type="term" value="P:cellular response to pH"/>
    <property type="evidence" value="ECO:0007669"/>
    <property type="project" value="TreeGrafter"/>
</dbReference>
<gene>
    <name evidence="7" type="primary">MPUL0C04550</name>
    <name evidence="7" type="ORF">METSCH_C04550</name>
</gene>
<feature type="compositionally biased region" description="Basic and acidic residues" evidence="5">
    <location>
        <begin position="585"/>
        <end position="594"/>
    </location>
</feature>
<evidence type="ECO:0000313" key="7">
    <source>
        <dbReference type="EMBL" id="QBM88487.1"/>
    </source>
</evidence>
<feature type="compositionally biased region" description="Polar residues" evidence="5">
    <location>
        <begin position="550"/>
        <end position="567"/>
    </location>
</feature>
<evidence type="ECO:0000256" key="3">
    <source>
        <dbReference type="ARBA" id="ARBA00022989"/>
    </source>
</evidence>
<dbReference type="InterPro" id="IPR014844">
    <property type="entry name" value="PalH"/>
</dbReference>